<evidence type="ECO:0000259" key="6">
    <source>
        <dbReference type="PROSITE" id="PS50888"/>
    </source>
</evidence>
<feature type="region of interest" description="Disordered" evidence="5">
    <location>
        <begin position="686"/>
        <end position="718"/>
    </location>
</feature>
<organism evidence="7 8">
    <name type="scientific">Oldenlandia corymbosa var. corymbosa</name>
    <dbReference type="NCBI Taxonomy" id="529605"/>
    <lineage>
        <taxon>Eukaryota</taxon>
        <taxon>Viridiplantae</taxon>
        <taxon>Streptophyta</taxon>
        <taxon>Embryophyta</taxon>
        <taxon>Tracheophyta</taxon>
        <taxon>Spermatophyta</taxon>
        <taxon>Magnoliopsida</taxon>
        <taxon>eudicotyledons</taxon>
        <taxon>Gunneridae</taxon>
        <taxon>Pentapetalae</taxon>
        <taxon>asterids</taxon>
        <taxon>lamiids</taxon>
        <taxon>Gentianales</taxon>
        <taxon>Rubiaceae</taxon>
        <taxon>Rubioideae</taxon>
        <taxon>Spermacoceae</taxon>
        <taxon>Hedyotis-Oldenlandia complex</taxon>
        <taxon>Oldenlandia</taxon>
    </lineage>
</organism>
<keyword evidence="8" id="KW-1185">Reference proteome</keyword>
<feature type="region of interest" description="Disordered" evidence="5">
    <location>
        <begin position="300"/>
        <end position="324"/>
    </location>
</feature>
<dbReference type="FunFam" id="4.10.280.10:FF:000004">
    <property type="entry name" value="Basic helix-loop-helix transcription factor"/>
    <property type="match status" value="1"/>
</dbReference>
<feature type="compositionally biased region" description="Polar residues" evidence="5">
    <location>
        <begin position="625"/>
        <end position="651"/>
    </location>
</feature>
<gene>
    <name evidence="7" type="ORF">OLC1_LOCUS10989</name>
</gene>
<dbReference type="InterPro" id="IPR011598">
    <property type="entry name" value="bHLH_dom"/>
</dbReference>
<evidence type="ECO:0000256" key="2">
    <source>
        <dbReference type="ARBA" id="ARBA00023015"/>
    </source>
</evidence>
<feature type="compositionally biased region" description="Low complexity" evidence="5">
    <location>
        <begin position="302"/>
        <end position="313"/>
    </location>
</feature>
<sequence length="718" mass="77421">MPLREFLQMFRGEIASPHEKAPSPTELSSGPENELVELVWENGQIMMQGQSCRAKKGPLVNDFQSQPLPRLQDRYTGNSTISKVEKFGAPVSSFRDPPPSVQSRDFYLNQEDEMVPWLQYPEPEDDSFKEDFCSEISAEISGITNNDPSSHDGFLSLVHGNFNNVLQNSHVVPVHNNTNLDVGNVAKVSSRTGFLNSYFPVQDQTSPSLVGSGVSNAETNTTRNRKIAFYGNSVEGGASADDFNSMKSQKQNTSLQASGTSSLNFSHFSKPVALARASLEKADCLTASCSSGVQKMGSEKLSAASSSTPTKSSHVQPCSSSPNEIYFHGQPKLVSSKINLREVKELDESSHVEPSHARLQENVIKSPSQAAGAGILEEATNAEKPAEHVVAASSVCSGYSGEGASNDQIRNSKRKIRENDESESRSEENEEESVRVKKHNARGGSSAKRSRAAEVHNLSERRRRDRINEKMRALQELIPNCNKADKASMLDEAIEYLKTLQLQVQMMSMGAGLCMPPMMFPTGLQHMHPAHIPHFPSLAGGLSMGMGFGMGMLNMNSRPPRFPIYPVPPMQGAHFPSPIPGTSAFQGIAGANLQVFGHPGQGLPMPVPRAPLVPLMGQDPVSSAMGLSTTTSGVPVEAPSTSPTLNSEEPLHNENSQLARNADASSSMNQITNQLQATNVSNADLDHSVLAPKDDRPSTISAAAADNFTSDVVSSKGP</sequence>
<evidence type="ECO:0000313" key="8">
    <source>
        <dbReference type="Proteomes" id="UP001161247"/>
    </source>
</evidence>
<dbReference type="EMBL" id="OX459121">
    <property type="protein sequence ID" value="CAI9101394.1"/>
    <property type="molecule type" value="Genomic_DNA"/>
</dbReference>
<dbReference type="Pfam" id="PF00010">
    <property type="entry name" value="HLH"/>
    <property type="match status" value="1"/>
</dbReference>
<dbReference type="GO" id="GO:0003700">
    <property type="term" value="F:DNA-binding transcription factor activity"/>
    <property type="evidence" value="ECO:0007669"/>
    <property type="project" value="InterPro"/>
</dbReference>
<accession>A0AAV1D341</accession>
<comment type="subcellular location">
    <subcellularLocation>
        <location evidence="1">Nucleus</location>
    </subcellularLocation>
</comment>
<evidence type="ECO:0000256" key="4">
    <source>
        <dbReference type="ARBA" id="ARBA00023242"/>
    </source>
</evidence>
<dbReference type="SMART" id="SM00353">
    <property type="entry name" value="HLH"/>
    <property type="match status" value="1"/>
</dbReference>
<dbReference type="PANTHER" id="PTHR46807">
    <property type="entry name" value="TRANSCRIPTION FACTOR PIF3"/>
    <property type="match status" value="1"/>
</dbReference>
<dbReference type="InterPro" id="IPR047265">
    <property type="entry name" value="PIF1-like_bHLH"/>
</dbReference>
<evidence type="ECO:0000256" key="3">
    <source>
        <dbReference type="ARBA" id="ARBA00023163"/>
    </source>
</evidence>
<feature type="domain" description="BHLH" evidence="6">
    <location>
        <begin position="451"/>
        <end position="500"/>
    </location>
</feature>
<dbReference type="SUPFAM" id="SSF47459">
    <property type="entry name" value="HLH, helix-loop-helix DNA-binding domain"/>
    <property type="match status" value="1"/>
</dbReference>
<dbReference type="GO" id="GO:0005634">
    <property type="term" value="C:nucleus"/>
    <property type="evidence" value="ECO:0007669"/>
    <property type="project" value="UniProtKB-SubCell"/>
</dbReference>
<keyword evidence="2" id="KW-0805">Transcription regulation</keyword>
<feature type="compositionally biased region" description="Basic and acidic residues" evidence="5">
    <location>
        <begin position="417"/>
        <end position="435"/>
    </location>
</feature>
<feature type="compositionally biased region" description="Polar residues" evidence="5">
    <location>
        <begin position="707"/>
        <end position="718"/>
    </location>
</feature>
<feature type="region of interest" description="Disordered" evidence="5">
    <location>
        <begin position="397"/>
        <end position="459"/>
    </location>
</feature>
<feature type="compositionally biased region" description="Polar residues" evidence="5">
    <location>
        <begin position="245"/>
        <end position="260"/>
    </location>
</feature>
<name>A0AAV1D341_OLDCO</name>
<feature type="region of interest" description="Disordered" evidence="5">
    <location>
        <begin position="621"/>
        <end position="651"/>
    </location>
</feature>
<reference evidence="7" key="1">
    <citation type="submission" date="2023-03" db="EMBL/GenBank/DDBJ databases">
        <authorList>
            <person name="Julca I."/>
        </authorList>
    </citation>
    <scope>NUCLEOTIDE SEQUENCE</scope>
</reference>
<dbReference type="PANTHER" id="PTHR46807:SF1">
    <property type="entry name" value="TRANSCRIPTION FACTOR PIF3"/>
    <property type="match status" value="1"/>
</dbReference>
<feature type="compositionally biased region" description="Polar residues" evidence="5">
    <location>
        <begin position="314"/>
        <end position="323"/>
    </location>
</feature>
<feature type="compositionally biased region" description="Basic and acidic residues" evidence="5">
    <location>
        <begin position="686"/>
        <end position="697"/>
    </location>
</feature>
<dbReference type="InterPro" id="IPR044273">
    <property type="entry name" value="PIF3-like"/>
</dbReference>
<dbReference type="AlphaFoldDB" id="A0AAV1D341"/>
<feature type="region of interest" description="Disordered" evidence="5">
    <location>
        <begin position="241"/>
        <end position="260"/>
    </location>
</feature>
<protein>
    <submittedName>
        <fullName evidence="7">OLC1v1038709C2</fullName>
    </submittedName>
</protein>
<dbReference type="GO" id="GO:0010017">
    <property type="term" value="P:red or far-red light signaling pathway"/>
    <property type="evidence" value="ECO:0007669"/>
    <property type="project" value="UniProtKB-ARBA"/>
</dbReference>
<evidence type="ECO:0000256" key="5">
    <source>
        <dbReference type="SAM" id="MobiDB-lite"/>
    </source>
</evidence>
<evidence type="ECO:0000256" key="1">
    <source>
        <dbReference type="ARBA" id="ARBA00004123"/>
    </source>
</evidence>
<dbReference type="CDD" id="cd11445">
    <property type="entry name" value="bHLH_AtPIF_like"/>
    <property type="match status" value="1"/>
</dbReference>
<dbReference type="PROSITE" id="PS50888">
    <property type="entry name" value="BHLH"/>
    <property type="match status" value="1"/>
</dbReference>
<keyword evidence="3" id="KW-0804">Transcription</keyword>
<dbReference type="InterPro" id="IPR036638">
    <property type="entry name" value="HLH_DNA-bd_sf"/>
</dbReference>
<proteinExistence type="predicted"/>
<dbReference type="Proteomes" id="UP001161247">
    <property type="component" value="Chromosome 4"/>
</dbReference>
<keyword evidence="4" id="KW-0539">Nucleus</keyword>
<evidence type="ECO:0000313" key="7">
    <source>
        <dbReference type="EMBL" id="CAI9101394.1"/>
    </source>
</evidence>
<dbReference type="Gene3D" id="4.10.280.10">
    <property type="entry name" value="Helix-loop-helix DNA-binding domain"/>
    <property type="match status" value="1"/>
</dbReference>
<dbReference type="GO" id="GO:0046983">
    <property type="term" value="F:protein dimerization activity"/>
    <property type="evidence" value="ECO:0007669"/>
    <property type="project" value="InterPro"/>
</dbReference>